<evidence type="ECO:0000256" key="10">
    <source>
        <dbReference type="SAM" id="SignalP"/>
    </source>
</evidence>
<dbReference type="PROSITE" id="PS52016">
    <property type="entry name" value="TONB_DEPENDENT_REC_3"/>
    <property type="match status" value="1"/>
</dbReference>
<evidence type="ECO:0000313" key="14">
    <source>
        <dbReference type="Proteomes" id="UP000704611"/>
    </source>
</evidence>
<dbReference type="InterPro" id="IPR012910">
    <property type="entry name" value="Plug_dom"/>
</dbReference>
<keyword evidence="14" id="KW-1185">Reference proteome</keyword>
<dbReference type="CDD" id="cd01347">
    <property type="entry name" value="ligand_gated_channel"/>
    <property type="match status" value="1"/>
</dbReference>
<evidence type="ECO:0000259" key="11">
    <source>
        <dbReference type="Pfam" id="PF00593"/>
    </source>
</evidence>
<evidence type="ECO:0000256" key="6">
    <source>
        <dbReference type="ARBA" id="ARBA00023077"/>
    </source>
</evidence>
<keyword evidence="8" id="KW-0812">Transmembrane</keyword>
<accession>A0ABS6MKB3</accession>
<keyword evidence="3 10" id="KW-0732">Signal</keyword>
<evidence type="ECO:0000256" key="1">
    <source>
        <dbReference type="ARBA" id="ARBA00009810"/>
    </source>
</evidence>
<comment type="similarity">
    <text evidence="1 8 9">Belongs to the TonB-dependent receptor family.</text>
</comment>
<evidence type="ECO:0000256" key="5">
    <source>
        <dbReference type="ARBA" id="ARBA00023065"/>
    </source>
</evidence>
<dbReference type="InterPro" id="IPR010105">
    <property type="entry name" value="TonB_sidphr_rcpt"/>
</dbReference>
<keyword evidence="8" id="KW-1134">Transmembrane beta strand</keyword>
<sequence>MNGFKLSAISVALLSLSAVAVEQTTSEQPPAEAAKTADYVETIEVIGRFTGKTFSEYSYSATKVASDVLDIPQSISAVTKEVIKDQAMMRLNDVAPFISGVNEFSVYNDITIRGFRNSDDRRVNGMRTYNDFWSQSVIAHVERVEVIKGPASAIFGDASPGGTVNMVTKKPLAERRNEVSARLGSYQDRYIAVDTTGPANSDESLLYRFNLGYEDSDSFRNQIFNESLLASPSITWLASDNTKVNLELVYADTKGILDRGQPNVRNASSLGQVPVKVSVTQPGDKMDTESLTSSIAIDHKLSDGWSAVLNYMHQDYEQKLVEHRIRNYVDGSDSIINLLYVDRDESADVSNVSAYISGMFNLFSINHNLVAGIDYVDRSYHLAQLRANNVDTFDILAPEYRVRDPQTYGATADAPWGGDFKSTGWYIQDQMDLGNWSLLLSVRSENYDIIDTDGFGAKDSAILPRAGAIYRLSANSSLYATWVTGFEPQDLFSNNPQSGGPFEPQDSELFEIGFKTKQFDDAVLLTVSAYEITKNNIILYDDEATQAANDGFDKYRQRGEEQARGVEFELNGKLTDQLNIIANYAFNRARITEDTDLSQVGKAKEGAPKHSATLWAKYQFNDNWAAGAGVSYVGERRTFEQALTLPSYHLLNAALYYKATNWDAALQLRNITDEVHWTGGYNFGRIFPGDPRSASVTFSYRF</sequence>
<dbReference type="NCBIfam" id="TIGR01783">
    <property type="entry name" value="TonB-siderophor"/>
    <property type="match status" value="1"/>
</dbReference>
<evidence type="ECO:0000256" key="4">
    <source>
        <dbReference type="ARBA" id="ARBA00023004"/>
    </source>
</evidence>
<dbReference type="PANTHER" id="PTHR32552">
    <property type="entry name" value="FERRICHROME IRON RECEPTOR-RELATED"/>
    <property type="match status" value="1"/>
</dbReference>
<evidence type="ECO:0000256" key="7">
    <source>
        <dbReference type="ARBA" id="ARBA00023170"/>
    </source>
</evidence>
<dbReference type="Proteomes" id="UP000704611">
    <property type="component" value="Unassembled WGS sequence"/>
</dbReference>
<evidence type="ECO:0000256" key="8">
    <source>
        <dbReference type="PROSITE-ProRule" id="PRU01360"/>
    </source>
</evidence>
<keyword evidence="2" id="KW-0410">Iron transport</keyword>
<comment type="caution">
    <text evidence="13">The sequence shown here is derived from an EMBL/GenBank/DDBJ whole genome shotgun (WGS) entry which is preliminary data.</text>
</comment>
<evidence type="ECO:0000256" key="2">
    <source>
        <dbReference type="ARBA" id="ARBA00022496"/>
    </source>
</evidence>
<dbReference type="EMBL" id="JAHRID010000003">
    <property type="protein sequence ID" value="MBV2129175.1"/>
    <property type="molecule type" value="Genomic_DNA"/>
</dbReference>
<keyword evidence="4" id="KW-0408">Iron</keyword>
<gene>
    <name evidence="13" type="ORF">KQY15_08725</name>
</gene>
<evidence type="ECO:0000256" key="9">
    <source>
        <dbReference type="RuleBase" id="RU003357"/>
    </source>
</evidence>
<organism evidence="13 14">
    <name type="scientific">Arsukibacterium indicum</name>
    <dbReference type="NCBI Taxonomy" id="2848612"/>
    <lineage>
        <taxon>Bacteria</taxon>
        <taxon>Pseudomonadati</taxon>
        <taxon>Pseudomonadota</taxon>
        <taxon>Gammaproteobacteria</taxon>
        <taxon>Chromatiales</taxon>
        <taxon>Chromatiaceae</taxon>
        <taxon>Arsukibacterium</taxon>
    </lineage>
</organism>
<keyword evidence="5" id="KW-0406">Ion transport</keyword>
<evidence type="ECO:0000256" key="3">
    <source>
        <dbReference type="ARBA" id="ARBA00022729"/>
    </source>
</evidence>
<keyword evidence="8 9" id="KW-0472">Membrane</keyword>
<comment type="subcellular location">
    <subcellularLocation>
        <location evidence="8">Cell outer membrane</location>
        <topology evidence="8">Multi-pass membrane protein</topology>
    </subcellularLocation>
</comment>
<feature type="domain" description="TonB-dependent receptor-like beta-barrel" evidence="11">
    <location>
        <begin position="238"/>
        <end position="671"/>
    </location>
</feature>
<keyword evidence="6 9" id="KW-0798">TonB box</keyword>
<keyword evidence="8" id="KW-0813">Transport</keyword>
<keyword evidence="7 13" id="KW-0675">Receptor</keyword>
<feature type="chain" id="PRO_5047409075" evidence="10">
    <location>
        <begin position="21"/>
        <end position="702"/>
    </location>
</feature>
<evidence type="ECO:0000313" key="13">
    <source>
        <dbReference type="EMBL" id="MBV2129175.1"/>
    </source>
</evidence>
<feature type="domain" description="TonB-dependent receptor plug" evidence="12">
    <location>
        <begin position="68"/>
        <end position="163"/>
    </location>
</feature>
<dbReference type="Pfam" id="PF00593">
    <property type="entry name" value="TonB_dep_Rec_b-barrel"/>
    <property type="match status" value="1"/>
</dbReference>
<dbReference type="InterPro" id="IPR000531">
    <property type="entry name" value="Beta-barrel_TonB"/>
</dbReference>
<dbReference type="PANTHER" id="PTHR32552:SF68">
    <property type="entry name" value="FERRICHROME OUTER MEMBRANE TRANSPORTER_PHAGE RECEPTOR"/>
    <property type="match status" value="1"/>
</dbReference>
<protein>
    <submittedName>
        <fullName evidence="13">TonB-dependent receptor</fullName>
    </submittedName>
</protein>
<name>A0ABS6MKB3_9GAMM</name>
<dbReference type="InterPro" id="IPR039426">
    <property type="entry name" value="TonB-dep_rcpt-like"/>
</dbReference>
<reference evidence="13 14" key="1">
    <citation type="submission" date="2021-06" db="EMBL/GenBank/DDBJ databases">
        <title>Rheinheimera indica sp. nov., isolated from deep-sea sediment.</title>
        <authorList>
            <person name="Wang Z."/>
            <person name="Zhang X.-Y."/>
        </authorList>
    </citation>
    <scope>NUCLEOTIDE SEQUENCE [LARGE SCALE GENOMIC DNA]</scope>
    <source>
        <strain evidence="13 14">SM2107</strain>
    </source>
</reference>
<dbReference type="RefSeq" id="WP_217668801.1">
    <property type="nucleotide sequence ID" value="NZ_JAHRID010000003.1"/>
</dbReference>
<feature type="signal peptide" evidence="10">
    <location>
        <begin position="1"/>
        <end position="20"/>
    </location>
</feature>
<proteinExistence type="inferred from homology"/>
<evidence type="ECO:0000259" key="12">
    <source>
        <dbReference type="Pfam" id="PF07715"/>
    </source>
</evidence>
<dbReference type="Pfam" id="PF07715">
    <property type="entry name" value="Plug"/>
    <property type="match status" value="1"/>
</dbReference>
<keyword evidence="8" id="KW-0998">Cell outer membrane</keyword>